<organism evidence="2 3">
    <name type="scientific">Sporosarcina koreensis</name>
    <dbReference type="NCBI Taxonomy" id="334735"/>
    <lineage>
        <taxon>Bacteria</taxon>
        <taxon>Bacillati</taxon>
        <taxon>Bacillota</taxon>
        <taxon>Bacilli</taxon>
        <taxon>Bacillales</taxon>
        <taxon>Caryophanaceae</taxon>
        <taxon>Sporosarcina</taxon>
    </lineage>
</organism>
<keyword evidence="3" id="KW-1185">Reference proteome</keyword>
<dbReference type="GO" id="GO:0004519">
    <property type="term" value="F:endonuclease activity"/>
    <property type="evidence" value="ECO:0007669"/>
    <property type="project" value="UniProtKB-KW"/>
</dbReference>
<accession>A0ABW0TW34</accession>
<dbReference type="SUPFAM" id="SSF52540">
    <property type="entry name" value="P-loop containing nucleoside triphosphate hydrolases"/>
    <property type="match status" value="1"/>
</dbReference>
<feature type="domain" description="ATPase AAA-type core" evidence="1">
    <location>
        <begin position="27"/>
        <end position="302"/>
    </location>
</feature>
<gene>
    <name evidence="2" type="ORF">ACFPTP_04995</name>
</gene>
<dbReference type="Gene3D" id="3.40.50.300">
    <property type="entry name" value="P-loop containing nucleotide triphosphate hydrolases"/>
    <property type="match status" value="1"/>
</dbReference>
<evidence type="ECO:0000259" key="1">
    <source>
        <dbReference type="Pfam" id="PF13304"/>
    </source>
</evidence>
<dbReference type="InterPro" id="IPR027417">
    <property type="entry name" value="P-loop_NTPase"/>
</dbReference>
<dbReference type="Pfam" id="PF13304">
    <property type="entry name" value="AAA_21"/>
    <property type="match status" value="1"/>
</dbReference>
<evidence type="ECO:0000313" key="3">
    <source>
        <dbReference type="Proteomes" id="UP001596071"/>
    </source>
</evidence>
<protein>
    <submittedName>
        <fullName evidence="2">Retron Eco8 family effector endonuclease</fullName>
    </submittedName>
</protein>
<dbReference type="EMBL" id="JBHSNP010000009">
    <property type="protein sequence ID" value="MFC5602569.1"/>
    <property type="molecule type" value="Genomic_DNA"/>
</dbReference>
<sequence length="629" mass="74531">MIQFIHVQGFKSLEDVFVNGEDHIQSFIGKNGSGKTTLFKAIKYFFDNLIEDNYSEEYYDQNNRYNYELKIKIRFNLSRLIDSNKRVANNNYTEKIKRSLAQLKEKDSFTLVLTQNKRKGIQWNLPYEYRYLIHNSHPIYLISTHETDFQKWDFIWEIIGSLGNIFDYEESTSFNNVFTGKTAENFKENVKYIENVFESSGYNLQKESNQSQLAAIYQLALRGSKINRDGFELNYFSTETNSLSYLKLLVTLVQKLEQEKVKSPIIIIDEPELGLHPQYIDEIKDLLFLSKGIQFFISTHSSRYLAEVMRQGESVYKFYLKDKYSVLNKIPKLTNARSRIIFSEREASYYFGSFILIVEGQSELEVFKNPKIQELFPKMKKVEVSPTLTNSVLLQTLTPSKMNLPIPYLIVADIDKALEDKYSTTKDEEKKRTFKVGIKKKEEYSPFSEAFKKELRAKFIKNRWMLEIINARILEYEDLEFKINTEVGTMEEPMRKKYEQMIRDLKRYYELFGVYLLFPTLEGALINENNMEDFLRIFKIEFREESLSKREILFRLRQLVGGNSEDLKCRKEQFNGKYSFTKTSGWITEFINSIFEDIDKEESIEVRREIFKEKFPDIYGIINKIDKMI</sequence>
<keyword evidence="2" id="KW-0255">Endonuclease</keyword>
<dbReference type="InterPro" id="IPR051396">
    <property type="entry name" value="Bact_Antivir_Def_Nuclease"/>
</dbReference>
<name>A0ABW0TW34_9BACL</name>
<keyword evidence="2" id="KW-0378">Hydrolase</keyword>
<proteinExistence type="predicted"/>
<comment type="caution">
    <text evidence="2">The sequence shown here is derived from an EMBL/GenBank/DDBJ whole genome shotgun (WGS) entry which is preliminary data.</text>
</comment>
<reference evidence="3" key="1">
    <citation type="journal article" date="2019" name="Int. J. Syst. Evol. Microbiol.">
        <title>The Global Catalogue of Microorganisms (GCM) 10K type strain sequencing project: providing services to taxonomists for standard genome sequencing and annotation.</title>
        <authorList>
            <consortium name="The Broad Institute Genomics Platform"/>
            <consortium name="The Broad Institute Genome Sequencing Center for Infectious Disease"/>
            <person name="Wu L."/>
            <person name="Ma J."/>
        </authorList>
    </citation>
    <scope>NUCLEOTIDE SEQUENCE [LARGE SCALE GENOMIC DNA]</scope>
    <source>
        <strain evidence="3">KACC 11299</strain>
    </source>
</reference>
<keyword evidence="2" id="KW-0540">Nuclease</keyword>
<evidence type="ECO:0000313" key="2">
    <source>
        <dbReference type="EMBL" id="MFC5602569.1"/>
    </source>
</evidence>
<dbReference type="PANTHER" id="PTHR43581">
    <property type="entry name" value="ATP/GTP PHOSPHATASE"/>
    <property type="match status" value="1"/>
</dbReference>
<dbReference type="PANTHER" id="PTHR43581:SF2">
    <property type="entry name" value="EXCINUCLEASE ATPASE SUBUNIT"/>
    <property type="match status" value="1"/>
</dbReference>
<dbReference type="NCBIfam" id="NF038234">
    <property type="entry name" value="retron_eff_Eco8"/>
    <property type="match status" value="1"/>
</dbReference>
<dbReference type="Proteomes" id="UP001596071">
    <property type="component" value="Unassembled WGS sequence"/>
</dbReference>
<dbReference type="RefSeq" id="WP_381442687.1">
    <property type="nucleotide sequence ID" value="NZ_JBHSNP010000009.1"/>
</dbReference>
<dbReference type="InterPro" id="IPR003959">
    <property type="entry name" value="ATPase_AAA_core"/>
</dbReference>